<proteinExistence type="inferred from homology"/>
<dbReference type="InterPro" id="IPR013549">
    <property type="entry name" value="DUF1731"/>
</dbReference>
<dbReference type="Gene3D" id="3.40.50.720">
    <property type="entry name" value="NAD(P)-binding Rossmann-like Domain"/>
    <property type="match status" value="1"/>
</dbReference>
<dbReference type="Pfam" id="PF08338">
    <property type="entry name" value="DUF1731"/>
    <property type="match status" value="1"/>
</dbReference>
<dbReference type="InterPro" id="IPR036291">
    <property type="entry name" value="NAD(P)-bd_dom_sf"/>
</dbReference>
<accession>A0A7W4V376</accession>
<dbReference type="Pfam" id="PF01370">
    <property type="entry name" value="Epimerase"/>
    <property type="match status" value="1"/>
</dbReference>
<evidence type="ECO:0000259" key="2">
    <source>
        <dbReference type="Pfam" id="PF01370"/>
    </source>
</evidence>
<evidence type="ECO:0000256" key="1">
    <source>
        <dbReference type="ARBA" id="ARBA00009353"/>
    </source>
</evidence>
<dbReference type="InterPro" id="IPR001509">
    <property type="entry name" value="Epimerase_deHydtase"/>
</dbReference>
<sequence length="306" mass="32582">MPSQSSSTPGRVVLAGASGLIGTALAESFRADGFTVTTLVRRETRTKDEVSWLTDAQPLSPDVLAGAAAVIGLNGASVGHFPWTKSYKSTLLWSRITPTRAIASAVRELGDDAPTFINASASGYYGAFPKGIMTESDPQGSSFLADLCGEWEDAARQAGDKARIALMRTAPIVHPKGVLRPLMLLTKLGVSGPLGRGTQVWPWISLDDEIRGIRHILDAEITGPVNFTAPTRTTANDLGFALAQRMNRPYLLRVPEWALRLALGSDATAALLTTDAEVKPTVFEKTGFTFSYPTVEEAVAAVVPEG</sequence>
<dbReference type="PANTHER" id="PTHR11092">
    <property type="entry name" value="SUGAR NUCLEOTIDE EPIMERASE RELATED"/>
    <property type="match status" value="1"/>
</dbReference>
<evidence type="ECO:0000313" key="4">
    <source>
        <dbReference type="EMBL" id="MBB2976052.1"/>
    </source>
</evidence>
<dbReference type="InterPro" id="IPR010099">
    <property type="entry name" value="SDR39U1"/>
</dbReference>
<evidence type="ECO:0000313" key="5">
    <source>
        <dbReference type="Proteomes" id="UP000529310"/>
    </source>
</evidence>
<reference evidence="4 5" key="1">
    <citation type="submission" date="2020-08" db="EMBL/GenBank/DDBJ databases">
        <title>Sequencing the genomes of 1000 actinobacteria strains.</title>
        <authorList>
            <person name="Klenk H.-P."/>
        </authorList>
    </citation>
    <scope>NUCLEOTIDE SEQUENCE [LARGE SCALE GENOMIC DNA]</scope>
    <source>
        <strain evidence="4 5">DSM 27099</strain>
    </source>
</reference>
<evidence type="ECO:0000259" key="3">
    <source>
        <dbReference type="Pfam" id="PF08338"/>
    </source>
</evidence>
<dbReference type="Proteomes" id="UP000529310">
    <property type="component" value="Unassembled WGS sequence"/>
</dbReference>
<dbReference type="SUPFAM" id="SSF51735">
    <property type="entry name" value="NAD(P)-binding Rossmann-fold domains"/>
    <property type="match status" value="1"/>
</dbReference>
<feature type="domain" description="NAD-dependent epimerase/dehydratase" evidence="2">
    <location>
        <begin position="12"/>
        <end position="219"/>
    </location>
</feature>
<keyword evidence="5" id="KW-1185">Reference proteome</keyword>
<dbReference type="EMBL" id="JACHWQ010000004">
    <property type="protein sequence ID" value="MBB2976052.1"/>
    <property type="molecule type" value="Genomic_DNA"/>
</dbReference>
<name>A0A7W4V376_9MICO</name>
<protein>
    <recommendedName>
        <fullName evidence="6">TIGR01777 family protein</fullName>
    </recommendedName>
</protein>
<dbReference type="NCBIfam" id="TIGR01777">
    <property type="entry name" value="yfcH"/>
    <property type="match status" value="1"/>
</dbReference>
<evidence type="ECO:0008006" key="6">
    <source>
        <dbReference type="Google" id="ProtNLM"/>
    </source>
</evidence>
<comment type="caution">
    <text evidence="4">The sequence shown here is derived from an EMBL/GenBank/DDBJ whole genome shotgun (WGS) entry which is preliminary data.</text>
</comment>
<organism evidence="4 5">
    <name type="scientific">Microbacterium endophyticum</name>
    <dbReference type="NCBI Taxonomy" id="1526412"/>
    <lineage>
        <taxon>Bacteria</taxon>
        <taxon>Bacillati</taxon>
        <taxon>Actinomycetota</taxon>
        <taxon>Actinomycetes</taxon>
        <taxon>Micrococcales</taxon>
        <taxon>Microbacteriaceae</taxon>
        <taxon>Microbacterium</taxon>
    </lineage>
</organism>
<gene>
    <name evidence="4" type="ORF">FHX49_001622</name>
</gene>
<comment type="similarity">
    <text evidence="1">Belongs to the NAD(P)-dependent epimerase/dehydratase family. SDR39U1 subfamily.</text>
</comment>
<dbReference type="AlphaFoldDB" id="A0A7W4V376"/>
<dbReference type="PANTHER" id="PTHR11092:SF0">
    <property type="entry name" value="EPIMERASE FAMILY PROTEIN SDR39U1"/>
    <property type="match status" value="1"/>
</dbReference>
<dbReference type="RefSeq" id="WP_165138800.1">
    <property type="nucleotide sequence ID" value="NZ_CP049255.1"/>
</dbReference>
<feature type="domain" description="DUF1731" evidence="3">
    <location>
        <begin position="254"/>
        <end position="301"/>
    </location>
</feature>